<dbReference type="GO" id="GO:0000398">
    <property type="term" value="P:mRNA splicing, via spliceosome"/>
    <property type="evidence" value="ECO:0007669"/>
    <property type="project" value="TreeGrafter"/>
</dbReference>
<name>A0A2X0KKU8_9BASI</name>
<feature type="compositionally biased region" description="Low complexity" evidence="2">
    <location>
        <begin position="99"/>
        <end position="110"/>
    </location>
</feature>
<accession>A0A2X0KKU8</accession>
<dbReference type="PANTHER" id="PTHR31809">
    <property type="entry name" value="BUD13 HOMOLOG"/>
    <property type="match status" value="1"/>
</dbReference>
<evidence type="ECO:0000256" key="2">
    <source>
        <dbReference type="SAM" id="MobiDB-lite"/>
    </source>
</evidence>
<dbReference type="GO" id="GO:0070274">
    <property type="term" value="C:RES complex"/>
    <property type="evidence" value="ECO:0007669"/>
    <property type="project" value="TreeGrafter"/>
</dbReference>
<proteinExistence type="inferred from homology"/>
<sequence length="368" mass="41177">MSDLQAYLAARYMTGAKADAILERSGSPSEKRKKKKRKVESESIASSGGEASTSYGQTQGRGGGLIVDDDDGMEWARKKNDDDEDDGRPVVEPQKGQFKAKASTASSWSTIREAAFDEPAYVRTPSPEPVDEEPVVVGSVVQDAAPPPPPPSKGGLQSAASLRAEQARRDVELAAQKKQADAELEARKRELRERGETLDEDVQGDDDHTATVYRDSSGRKIDLKLAKAEKAKQKREELEKEIRKMEWGKGLVQRGEKEQRQKEREKMANLPMARYADDEDMNEEMKDRERWNDPAANFLTKKKKDISTGPKYPKYTGPMPAPNRFGIPPGYRWDGVDRSNGFEATYMQKINSRKMRSAEAHAYSTEDM</sequence>
<organism evidence="3 4">
    <name type="scientific">Microbotryum saponariae</name>
    <dbReference type="NCBI Taxonomy" id="289078"/>
    <lineage>
        <taxon>Eukaryota</taxon>
        <taxon>Fungi</taxon>
        <taxon>Dikarya</taxon>
        <taxon>Basidiomycota</taxon>
        <taxon>Pucciniomycotina</taxon>
        <taxon>Microbotryomycetes</taxon>
        <taxon>Microbotryales</taxon>
        <taxon>Microbotryaceae</taxon>
        <taxon>Microbotryum</taxon>
    </lineage>
</organism>
<feature type="compositionally biased region" description="Basic and acidic residues" evidence="2">
    <location>
        <begin position="254"/>
        <end position="267"/>
    </location>
</feature>
<protein>
    <submittedName>
        <fullName evidence="3">BZ3500_MvSof-1268-A1-R1_Chr6-3g08639 protein</fullName>
    </submittedName>
</protein>
<dbReference type="InterPro" id="IPR051112">
    <property type="entry name" value="CWC26_splicing_factor"/>
</dbReference>
<dbReference type="Pfam" id="PF09736">
    <property type="entry name" value="Bud13"/>
    <property type="match status" value="1"/>
</dbReference>
<gene>
    <name evidence="3" type="ORF">BZ3500_MVSOF-1268-A1-R1_CHR6-3G08639</name>
</gene>
<dbReference type="InterPro" id="IPR018609">
    <property type="entry name" value="Bud13"/>
</dbReference>
<feature type="region of interest" description="Disordered" evidence="2">
    <location>
        <begin position="252"/>
        <end position="332"/>
    </location>
</feature>
<dbReference type="GO" id="GO:0005684">
    <property type="term" value="C:U2-type spliceosomal complex"/>
    <property type="evidence" value="ECO:0007669"/>
    <property type="project" value="TreeGrafter"/>
</dbReference>
<keyword evidence="4" id="KW-1185">Reference proteome</keyword>
<feature type="compositionally biased region" description="Basic and acidic residues" evidence="2">
    <location>
        <begin position="283"/>
        <end position="292"/>
    </location>
</feature>
<dbReference type="AlphaFoldDB" id="A0A2X0KKU8"/>
<feature type="compositionally biased region" description="Low complexity" evidence="2">
    <location>
        <begin position="42"/>
        <end position="54"/>
    </location>
</feature>
<dbReference type="PANTHER" id="PTHR31809:SF0">
    <property type="entry name" value="BUD13 HOMOLOG"/>
    <property type="match status" value="1"/>
</dbReference>
<dbReference type="STRING" id="289078.A0A2X0KKU8"/>
<reference evidence="4" key="1">
    <citation type="submission" date="2016-10" db="EMBL/GenBank/DDBJ databases">
        <authorList>
            <person name="Jeantristanb JTB J.-T."/>
            <person name="Ricardo R."/>
        </authorList>
    </citation>
    <scope>NUCLEOTIDE SEQUENCE [LARGE SCALE GENOMIC DNA]</scope>
</reference>
<evidence type="ECO:0000256" key="1">
    <source>
        <dbReference type="ARBA" id="ARBA00011069"/>
    </source>
</evidence>
<evidence type="ECO:0000313" key="4">
    <source>
        <dbReference type="Proteomes" id="UP000249723"/>
    </source>
</evidence>
<feature type="region of interest" description="Disordered" evidence="2">
    <location>
        <begin position="18"/>
        <end position="212"/>
    </location>
</feature>
<dbReference type="GO" id="GO:0003723">
    <property type="term" value="F:RNA binding"/>
    <property type="evidence" value="ECO:0007669"/>
    <property type="project" value="TreeGrafter"/>
</dbReference>
<dbReference type="EMBL" id="FMWP01000048">
    <property type="protein sequence ID" value="SCZ93407.1"/>
    <property type="molecule type" value="Genomic_DNA"/>
</dbReference>
<dbReference type="Proteomes" id="UP000249723">
    <property type="component" value="Unassembled WGS sequence"/>
</dbReference>
<evidence type="ECO:0000313" key="3">
    <source>
        <dbReference type="EMBL" id="SCZ93407.1"/>
    </source>
</evidence>
<comment type="similarity">
    <text evidence="1">Belongs to the CWC26 family.</text>
</comment>
<feature type="compositionally biased region" description="Basic and acidic residues" evidence="2">
    <location>
        <begin position="178"/>
        <end position="197"/>
    </location>
</feature>